<dbReference type="Proteomes" id="UP000546213">
    <property type="component" value="Unassembled WGS sequence"/>
</dbReference>
<dbReference type="Pfam" id="PF17100">
    <property type="entry name" value="NACHT_N"/>
    <property type="match status" value="1"/>
</dbReference>
<dbReference type="InterPro" id="IPR031359">
    <property type="entry name" value="NACHT_N"/>
</dbReference>
<organism evidence="3 4">
    <name type="scientific">Fusarium pseudocircinatum</name>
    <dbReference type="NCBI Taxonomy" id="56676"/>
    <lineage>
        <taxon>Eukaryota</taxon>
        <taxon>Fungi</taxon>
        <taxon>Dikarya</taxon>
        <taxon>Ascomycota</taxon>
        <taxon>Pezizomycotina</taxon>
        <taxon>Sordariomycetes</taxon>
        <taxon>Hypocreomycetidae</taxon>
        <taxon>Hypocreales</taxon>
        <taxon>Nectriaceae</taxon>
        <taxon>Fusarium</taxon>
        <taxon>Fusarium fujikuroi species complex</taxon>
    </lineage>
</organism>
<dbReference type="AlphaFoldDB" id="A0A8H5USY7"/>
<evidence type="ECO:0000256" key="1">
    <source>
        <dbReference type="SAM" id="MobiDB-lite"/>
    </source>
</evidence>
<dbReference type="OrthoDB" id="538223at2759"/>
<gene>
    <name evidence="3" type="ORF">FPCIR_3253</name>
</gene>
<feature type="domain" description="NWD NACHT-NTPase N-terminal" evidence="2">
    <location>
        <begin position="95"/>
        <end position="320"/>
    </location>
</feature>
<accession>A0A8H5USY7</accession>
<feature type="compositionally biased region" description="Polar residues" evidence="1">
    <location>
        <begin position="69"/>
        <end position="83"/>
    </location>
</feature>
<proteinExistence type="predicted"/>
<feature type="region of interest" description="Disordered" evidence="1">
    <location>
        <begin position="128"/>
        <end position="147"/>
    </location>
</feature>
<evidence type="ECO:0000313" key="3">
    <source>
        <dbReference type="EMBL" id="KAF5598231.1"/>
    </source>
</evidence>
<protein>
    <submittedName>
        <fullName evidence="3">WD domain-containing protein</fullName>
    </submittedName>
</protein>
<comment type="caution">
    <text evidence="3">The sequence shown here is derived from an EMBL/GenBank/DDBJ whole genome shotgun (WGS) entry which is preliminary data.</text>
</comment>
<feature type="compositionally biased region" description="Basic and acidic residues" evidence="1">
    <location>
        <begin position="22"/>
        <end position="57"/>
    </location>
</feature>
<feature type="region of interest" description="Disordered" evidence="1">
    <location>
        <begin position="22"/>
        <end position="83"/>
    </location>
</feature>
<keyword evidence="4" id="KW-1185">Reference proteome</keyword>
<name>A0A8H5USY7_9HYPO</name>
<evidence type="ECO:0000259" key="2">
    <source>
        <dbReference type="Pfam" id="PF17100"/>
    </source>
</evidence>
<evidence type="ECO:0000313" key="4">
    <source>
        <dbReference type="Proteomes" id="UP000546213"/>
    </source>
</evidence>
<reference evidence="3 4" key="1">
    <citation type="submission" date="2020-05" db="EMBL/GenBank/DDBJ databases">
        <title>Identification and distribution of gene clusters putatively required for synthesis of sphingolipid metabolism inhibitors in phylogenetically diverse species of the filamentous fungus Fusarium.</title>
        <authorList>
            <person name="Kim H.-S."/>
            <person name="Busman M."/>
            <person name="Brown D.W."/>
            <person name="Divon H."/>
            <person name="Uhlig S."/>
            <person name="Proctor R.H."/>
        </authorList>
    </citation>
    <scope>NUCLEOTIDE SEQUENCE [LARGE SCALE GENOMIC DNA]</scope>
    <source>
        <strain evidence="3 4">NRRL 36939</strain>
    </source>
</reference>
<dbReference type="EMBL" id="JAAOAS010000066">
    <property type="protein sequence ID" value="KAF5598231.1"/>
    <property type="molecule type" value="Genomic_DNA"/>
</dbReference>
<sequence length="362" mass="40767">MRAALRRAKGRIEEGFEDFRSKFDQSESLETKDQVPGRIEADFQKSDTRISRQEDRAGVAADPADASSHARQFDTNKNATDPSTIENINISSWTEIWPDAYEKVKTDQEHSKLLQKLKTFLGRDNEELKADGSAPSNVETFDSTRQKSIRKDAEERLESFSEAHLSFKIRDQPIVVRECIVKAFHVIDKVKPLIAGAVAADPSVALAWAGVTTILPMLENIFQQDEDAATGLTNIIFLMARYQRFHEPDFASQLALPSGSGPSQELLSRVRDELVSVYSKIYVYEARFILQYGKRNKAQRALRNAFSADNWKNSWSDLEAISNRIDKGTTAQVNTATIETWMGVKNVQKDVARLKAMQSVGF</sequence>